<accession>A0A915KYK0</accession>
<dbReference type="AlphaFoldDB" id="A0A915KYK0"/>
<proteinExistence type="predicted"/>
<dbReference type="WBParaSite" id="nRc.2.0.1.t43265-RA">
    <property type="protein sequence ID" value="nRc.2.0.1.t43265-RA"/>
    <property type="gene ID" value="nRc.2.0.1.g43265"/>
</dbReference>
<dbReference type="PROSITE" id="PS51257">
    <property type="entry name" value="PROKAR_LIPOPROTEIN"/>
    <property type="match status" value="1"/>
</dbReference>
<evidence type="ECO:0000313" key="1">
    <source>
        <dbReference type="Proteomes" id="UP000887565"/>
    </source>
</evidence>
<dbReference type="Proteomes" id="UP000887565">
    <property type="component" value="Unplaced"/>
</dbReference>
<organism evidence="1 2">
    <name type="scientific">Romanomermis culicivorax</name>
    <name type="common">Nematode worm</name>
    <dbReference type="NCBI Taxonomy" id="13658"/>
    <lineage>
        <taxon>Eukaryota</taxon>
        <taxon>Metazoa</taxon>
        <taxon>Ecdysozoa</taxon>
        <taxon>Nematoda</taxon>
        <taxon>Enoplea</taxon>
        <taxon>Dorylaimia</taxon>
        <taxon>Mermithida</taxon>
        <taxon>Mermithoidea</taxon>
        <taxon>Mermithidae</taxon>
        <taxon>Romanomermis</taxon>
    </lineage>
</organism>
<protein>
    <submittedName>
        <fullName evidence="2">Uncharacterized protein</fullName>
    </submittedName>
</protein>
<evidence type="ECO:0000313" key="2">
    <source>
        <dbReference type="WBParaSite" id="nRc.2.0.1.t43265-RA"/>
    </source>
</evidence>
<keyword evidence="1" id="KW-1185">Reference proteome</keyword>
<reference evidence="2" key="1">
    <citation type="submission" date="2022-11" db="UniProtKB">
        <authorList>
            <consortium name="WormBaseParasite"/>
        </authorList>
    </citation>
    <scope>IDENTIFICATION</scope>
</reference>
<name>A0A915KYK0_ROMCU</name>
<sequence>MITVEIRVGRQHLFGGGGIATAAAATIITSGLACFRQNDLTFVVFMAIVETTHRTSRQDALLRRIALYDEVTFYTGLTCE</sequence>